<proteinExistence type="predicted"/>
<organism evidence="1">
    <name type="scientific">Rhizophora mucronata</name>
    <name type="common">Asiatic mangrove</name>
    <dbReference type="NCBI Taxonomy" id="61149"/>
    <lineage>
        <taxon>Eukaryota</taxon>
        <taxon>Viridiplantae</taxon>
        <taxon>Streptophyta</taxon>
        <taxon>Embryophyta</taxon>
        <taxon>Tracheophyta</taxon>
        <taxon>Spermatophyta</taxon>
        <taxon>Magnoliopsida</taxon>
        <taxon>eudicotyledons</taxon>
        <taxon>Gunneridae</taxon>
        <taxon>Pentapetalae</taxon>
        <taxon>rosids</taxon>
        <taxon>fabids</taxon>
        <taxon>Malpighiales</taxon>
        <taxon>Rhizophoraceae</taxon>
        <taxon>Rhizophora</taxon>
    </lineage>
</organism>
<sequence length="22" mass="2578">MFGLTSIGKVDDELCYKLLWVF</sequence>
<evidence type="ECO:0000313" key="1">
    <source>
        <dbReference type="EMBL" id="MBX58153.1"/>
    </source>
</evidence>
<accession>A0A2P2PTZ1</accession>
<protein>
    <submittedName>
        <fullName evidence="1">Uncharacterized protein</fullName>
    </submittedName>
</protein>
<dbReference type="AlphaFoldDB" id="A0A2P2PTZ1"/>
<reference evidence="1" key="1">
    <citation type="submission" date="2018-02" db="EMBL/GenBank/DDBJ databases">
        <title>Rhizophora mucronata_Transcriptome.</title>
        <authorList>
            <person name="Meera S.P."/>
            <person name="Sreeshan A."/>
            <person name="Augustine A."/>
        </authorList>
    </citation>
    <scope>NUCLEOTIDE SEQUENCE</scope>
    <source>
        <tissue evidence="1">Leaf</tissue>
    </source>
</reference>
<name>A0A2P2PTZ1_RHIMU</name>
<dbReference type="EMBL" id="GGEC01077669">
    <property type="protein sequence ID" value="MBX58153.1"/>
    <property type="molecule type" value="Transcribed_RNA"/>
</dbReference>